<proteinExistence type="predicted"/>
<gene>
    <name evidence="1" type="ORF">Msi02_79520</name>
</gene>
<reference evidence="1 2" key="1">
    <citation type="submission" date="2021-01" db="EMBL/GenBank/DDBJ databases">
        <title>Whole genome shotgun sequence of Microbispora siamensis NBRC 104113.</title>
        <authorList>
            <person name="Komaki H."/>
            <person name="Tamura T."/>
        </authorList>
    </citation>
    <scope>NUCLEOTIDE SEQUENCE [LARGE SCALE GENOMIC DNA]</scope>
    <source>
        <strain evidence="1 2">NBRC 104113</strain>
    </source>
</reference>
<dbReference type="Proteomes" id="UP000660454">
    <property type="component" value="Unassembled WGS sequence"/>
</dbReference>
<name>A0ABQ4H0I5_9ACTN</name>
<organism evidence="1 2">
    <name type="scientific">Microbispora siamensis</name>
    <dbReference type="NCBI Taxonomy" id="564413"/>
    <lineage>
        <taxon>Bacteria</taxon>
        <taxon>Bacillati</taxon>
        <taxon>Actinomycetota</taxon>
        <taxon>Actinomycetes</taxon>
        <taxon>Streptosporangiales</taxon>
        <taxon>Streptosporangiaceae</taxon>
        <taxon>Microbispora</taxon>
    </lineage>
</organism>
<evidence type="ECO:0000313" key="2">
    <source>
        <dbReference type="Proteomes" id="UP000660454"/>
    </source>
</evidence>
<dbReference type="EMBL" id="BOOF01000067">
    <property type="protein sequence ID" value="GIH67135.1"/>
    <property type="molecule type" value="Genomic_DNA"/>
</dbReference>
<protein>
    <submittedName>
        <fullName evidence="1">Uncharacterized protein</fullName>
    </submittedName>
</protein>
<comment type="caution">
    <text evidence="1">The sequence shown here is derived from an EMBL/GenBank/DDBJ whole genome shotgun (WGS) entry which is preliminary data.</text>
</comment>
<accession>A0ABQ4H0I5</accession>
<evidence type="ECO:0000313" key="1">
    <source>
        <dbReference type="EMBL" id="GIH67135.1"/>
    </source>
</evidence>
<sequence>MIVVARCGRQRSRVRIFQVYKVANPAHVGAGPDSVRTIRFTGRADRPDAQVAWATWAPLAGCAASHLSQRASRLPCASIERSCQSAQVLSRSA</sequence>
<keyword evidence="2" id="KW-1185">Reference proteome</keyword>